<evidence type="ECO:0000313" key="6">
    <source>
        <dbReference type="Proteomes" id="UP001365542"/>
    </source>
</evidence>
<dbReference type="CDD" id="cd19079">
    <property type="entry name" value="AKR_EcYajO-like"/>
    <property type="match status" value="1"/>
</dbReference>
<dbReference type="InterPro" id="IPR023210">
    <property type="entry name" value="NADP_OxRdtase_dom"/>
</dbReference>
<reference evidence="5 6" key="1">
    <citation type="submission" date="2019-10" db="EMBL/GenBank/DDBJ databases">
        <authorList>
            <person name="Palmer J.M."/>
        </authorList>
    </citation>
    <scope>NUCLEOTIDE SEQUENCE [LARGE SCALE GENOMIC DNA]</scope>
    <source>
        <strain evidence="5 6">TWF694</strain>
    </source>
</reference>
<comment type="caution">
    <text evidence="5">The sequence shown here is derived from an EMBL/GenBank/DDBJ whole genome shotgun (WGS) entry which is preliminary data.</text>
</comment>
<dbReference type="FunFam" id="3.20.20.100:FF:000004">
    <property type="entry name" value="Oxidoreductase, aldo/keto reductase"/>
    <property type="match status" value="1"/>
</dbReference>
<sequence length="361" mass="41018">MMGPFSRIPERFMQSLTQTKAQYRRLGGLMVSNPIMGCMGIGKPGWWSWVLGEEKALPLIKSALDCGINTFDTANVYSNGESEVILGKALQKYDIPRRKVVIMTKVGRVMSDGHDDGIPFMNDEASRSKDHVNYFGLSRKNIFESVENSLRRLKTDHIDILHIHRFDPMTPPEETMRALHDLVCMGKVRYIGASSMWAYQLATLQFTAQRNGWTPFISMQNHYNLLYREEEREMNKFCKQNGIGILPWAPLASGHLACIQEYYGKSTRTFDDSKNPRFSYGQSAADKEIISRVASIAAARDWSMTDVSLAWLNKRVTAPIVGMTSVERMENALSGLDKQLTEEEEAYLEEPYIPKVVEGHQ</sequence>
<dbReference type="GO" id="GO:0016491">
    <property type="term" value="F:oxidoreductase activity"/>
    <property type="evidence" value="ECO:0007669"/>
    <property type="project" value="UniProtKB-KW"/>
</dbReference>
<proteinExistence type="inferred from homology"/>
<dbReference type="AlphaFoldDB" id="A0AAV9X2H4"/>
<protein>
    <recommendedName>
        <fullName evidence="4">NADP-dependent oxidoreductase domain-containing protein</fullName>
    </recommendedName>
</protein>
<name>A0AAV9X2H4_9PEZI</name>
<organism evidence="5 6">
    <name type="scientific">Orbilia ellipsospora</name>
    <dbReference type="NCBI Taxonomy" id="2528407"/>
    <lineage>
        <taxon>Eukaryota</taxon>
        <taxon>Fungi</taxon>
        <taxon>Dikarya</taxon>
        <taxon>Ascomycota</taxon>
        <taxon>Pezizomycotina</taxon>
        <taxon>Orbiliomycetes</taxon>
        <taxon>Orbiliales</taxon>
        <taxon>Orbiliaceae</taxon>
        <taxon>Orbilia</taxon>
    </lineage>
</organism>
<evidence type="ECO:0000256" key="1">
    <source>
        <dbReference type="ARBA" id="ARBA00007905"/>
    </source>
</evidence>
<comment type="similarity">
    <text evidence="1">Belongs to the aldo/keto reductase family.</text>
</comment>
<keyword evidence="2" id="KW-0521">NADP</keyword>
<dbReference type="SUPFAM" id="SSF51430">
    <property type="entry name" value="NAD(P)-linked oxidoreductase"/>
    <property type="match status" value="1"/>
</dbReference>
<keyword evidence="6" id="KW-1185">Reference proteome</keyword>
<dbReference type="PANTHER" id="PTHR43364">
    <property type="entry name" value="NADH-SPECIFIC METHYLGLYOXAL REDUCTASE-RELATED"/>
    <property type="match status" value="1"/>
</dbReference>
<dbReference type="Proteomes" id="UP001365542">
    <property type="component" value="Unassembled WGS sequence"/>
</dbReference>
<evidence type="ECO:0000313" key="5">
    <source>
        <dbReference type="EMBL" id="KAK6533654.1"/>
    </source>
</evidence>
<dbReference type="GO" id="GO:0005829">
    <property type="term" value="C:cytosol"/>
    <property type="evidence" value="ECO:0007669"/>
    <property type="project" value="UniProtKB-ARBA"/>
</dbReference>
<accession>A0AAV9X2H4</accession>
<dbReference type="Gene3D" id="3.20.20.100">
    <property type="entry name" value="NADP-dependent oxidoreductase domain"/>
    <property type="match status" value="1"/>
</dbReference>
<evidence type="ECO:0000256" key="2">
    <source>
        <dbReference type="ARBA" id="ARBA00022857"/>
    </source>
</evidence>
<dbReference type="Pfam" id="PF00248">
    <property type="entry name" value="Aldo_ket_red"/>
    <property type="match status" value="1"/>
</dbReference>
<feature type="domain" description="NADP-dependent oxidoreductase" evidence="4">
    <location>
        <begin position="39"/>
        <end position="350"/>
    </location>
</feature>
<dbReference type="PANTHER" id="PTHR43364:SF9">
    <property type="entry name" value="OXIDOREDUCTASE"/>
    <property type="match status" value="1"/>
</dbReference>
<keyword evidence="3" id="KW-0560">Oxidoreductase</keyword>
<dbReference type="InterPro" id="IPR050523">
    <property type="entry name" value="AKR_Detox_Biosynth"/>
</dbReference>
<dbReference type="EMBL" id="JAVHJO010000011">
    <property type="protein sequence ID" value="KAK6533654.1"/>
    <property type="molecule type" value="Genomic_DNA"/>
</dbReference>
<evidence type="ECO:0000256" key="3">
    <source>
        <dbReference type="ARBA" id="ARBA00023002"/>
    </source>
</evidence>
<dbReference type="InterPro" id="IPR036812">
    <property type="entry name" value="NAD(P)_OxRdtase_dom_sf"/>
</dbReference>
<gene>
    <name evidence="5" type="ORF">TWF694_002588</name>
</gene>
<evidence type="ECO:0000259" key="4">
    <source>
        <dbReference type="Pfam" id="PF00248"/>
    </source>
</evidence>